<keyword evidence="1" id="KW-0472">Membrane</keyword>
<dbReference type="Gene3D" id="3.20.20.450">
    <property type="entry name" value="EAL domain"/>
    <property type="match status" value="1"/>
</dbReference>
<reference evidence="3 4" key="1">
    <citation type="submission" date="2019-11" db="EMBL/GenBank/DDBJ databases">
        <title>Complete Genome Sequence of Shewanella chilikensis Strain DC57, Isolated from Corroded Seal Rings at a floating production facility in Australia.</title>
        <authorList>
            <person name="Salgar-Chaparro S.J."/>
            <person name="Castillo-Villamizar G.A."/>
            <person name="Poehlein A."/>
            <person name="Daniel R."/>
            <person name="Machuca L."/>
        </authorList>
    </citation>
    <scope>NUCLEOTIDE SEQUENCE [LARGE SCALE GENOMIC DNA]</scope>
    <source>
        <strain evidence="3 4">DC57</strain>
    </source>
</reference>
<protein>
    <submittedName>
        <fullName evidence="3">EAL domain-containing protein</fullName>
    </submittedName>
</protein>
<dbReference type="EMBL" id="CP045857">
    <property type="protein sequence ID" value="QIJ06744.1"/>
    <property type="molecule type" value="Genomic_DNA"/>
</dbReference>
<dbReference type="CDD" id="cd01948">
    <property type="entry name" value="EAL"/>
    <property type="match status" value="1"/>
</dbReference>
<dbReference type="SMART" id="SM00052">
    <property type="entry name" value="EAL"/>
    <property type="match status" value="1"/>
</dbReference>
<evidence type="ECO:0000313" key="4">
    <source>
        <dbReference type="Proteomes" id="UP000502117"/>
    </source>
</evidence>
<dbReference type="SUPFAM" id="SSF141868">
    <property type="entry name" value="EAL domain-like"/>
    <property type="match status" value="1"/>
</dbReference>
<dbReference type="PROSITE" id="PS50883">
    <property type="entry name" value="EAL"/>
    <property type="match status" value="1"/>
</dbReference>
<dbReference type="AlphaFoldDB" id="A0A6G7LYD3"/>
<dbReference type="PANTHER" id="PTHR33121:SF56">
    <property type="entry name" value="SIGNALLING PROTEIN WITH EAL AND C2 DOMAINS"/>
    <property type="match status" value="1"/>
</dbReference>
<feature type="transmembrane region" description="Helical" evidence="1">
    <location>
        <begin position="175"/>
        <end position="197"/>
    </location>
</feature>
<keyword evidence="1" id="KW-1133">Transmembrane helix</keyword>
<dbReference type="Pfam" id="PF00563">
    <property type="entry name" value="EAL"/>
    <property type="match status" value="1"/>
</dbReference>
<dbReference type="GO" id="GO:0071111">
    <property type="term" value="F:cyclic-guanylate-specific phosphodiesterase activity"/>
    <property type="evidence" value="ECO:0007669"/>
    <property type="project" value="InterPro"/>
</dbReference>
<evidence type="ECO:0000259" key="2">
    <source>
        <dbReference type="PROSITE" id="PS50883"/>
    </source>
</evidence>
<name>A0A6G7LYD3_9GAMM</name>
<organism evidence="3 4">
    <name type="scientific">Shewanella chilikensis</name>
    <dbReference type="NCBI Taxonomy" id="558541"/>
    <lineage>
        <taxon>Bacteria</taxon>
        <taxon>Pseudomonadati</taxon>
        <taxon>Pseudomonadota</taxon>
        <taxon>Gammaproteobacteria</taxon>
        <taxon>Alteromonadales</taxon>
        <taxon>Shewanellaceae</taxon>
        <taxon>Shewanella</taxon>
    </lineage>
</organism>
<dbReference type="InterPro" id="IPR035919">
    <property type="entry name" value="EAL_sf"/>
</dbReference>
<proteinExistence type="predicted"/>
<dbReference type="InterPro" id="IPR001633">
    <property type="entry name" value="EAL_dom"/>
</dbReference>
<dbReference type="KEGG" id="schk:GII14_11115"/>
<dbReference type="Proteomes" id="UP000502117">
    <property type="component" value="Chromosome"/>
</dbReference>
<accession>A0A6G7LYD3</accession>
<keyword evidence="1" id="KW-0812">Transmembrane</keyword>
<dbReference type="PANTHER" id="PTHR33121">
    <property type="entry name" value="CYCLIC DI-GMP PHOSPHODIESTERASE PDEF"/>
    <property type="match status" value="1"/>
</dbReference>
<gene>
    <name evidence="3" type="ORF">GII14_11115</name>
</gene>
<evidence type="ECO:0000313" key="3">
    <source>
        <dbReference type="EMBL" id="QIJ06744.1"/>
    </source>
</evidence>
<evidence type="ECO:0000256" key="1">
    <source>
        <dbReference type="SAM" id="Phobius"/>
    </source>
</evidence>
<feature type="domain" description="EAL" evidence="2">
    <location>
        <begin position="201"/>
        <end position="447"/>
    </location>
</feature>
<sequence>MNDIILHQVPEFHFDCGPQDAKLLRAPENYNRYFRVMGIKTKTGMGCSSLGSDLLLPDLPNDTPIGQGFGLTTTGAMHDTEQELLVYFRSNGNTAYWILDSSWIREIINLPCRDCFYIEFLHHAPGSEGLVFERGNPSVPKESHVHFLSVMDTQHQVEQKLWFGKKLDDYAREKIFVYGLPLSILLGVLLAGAYWLYLSYHSSLKSMLQRGIARQEFIPFYQPIVDINQGKIVGYEVLVRWKKGKEFIPPAAFVEHAEACGLIIPITESLLQQVLQQLPELESGTWVSINLVAKHLEEAHVSRVLQQHNWPEPDRLKFEITERLPIADIDAAKQEIAWLTERGYSFKIDDFGTGYGGFKYIQALGIDSIKIDKMFTDTIGTNDLKRGVLDAIIAFGMESELEMIVEGVETAEQVEYLKKRGIFLLQGYYFARPMPVEQLKTVKSGEAP</sequence>
<dbReference type="InterPro" id="IPR050706">
    <property type="entry name" value="Cyclic-di-GMP_PDE-like"/>
</dbReference>